<protein>
    <submittedName>
        <fullName evidence="1">Uncharacterized protein</fullName>
    </submittedName>
</protein>
<sequence>MGKINFGFKTGETLTFGVYSPADVEREVGTSLPESPAGSYRYIAESSTVQDGDDVIVLNDTPEIVGHGEYLKESINWLKNG</sequence>
<evidence type="ECO:0000313" key="1">
    <source>
        <dbReference type="EMBL" id="GAG24472.1"/>
    </source>
</evidence>
<comment type="caution">
    <text evidence="1">The sequence shown here is derived from an EMBL/GenBank/DDBJ whole genome shotgun (WGS) entry which is preliminary data.</text>
</comment>
<reference evidence="1" key="1">
    <citation type="journal article" date="2014" name="Front. Microbiol.">
        <title>High frequency of phylogenetically diverse reductive dehalogenase-homologous genes in deep subseafloor sedimentary metagenomes.</title>
        <authorList>
            <person name="Kawai M."/>
            <person name="Futagami T."/>
            <person name="Toyoda A."/>
            <person name="Takaki Y."/>
            <person name="Nishi S."/>
            <person name="Hori S."/>
            <person name="Arai W."/>
            <person name="Tsubouchi T."/>
            <person name="Morono Y."/>
            <person name="Uchiyama I."/>
            <person name="Ito T."/>
            <person name="Fujiyama A."/>
            <person name="Inagaki F."/>
            <person name="Takami H."/>
        </authorList>
    </citation>
    <scope>NUCLEOTIDE SEQUENCE</scope>
    <source>
        <strain evidence="1">Expedition CK06-06</strain>
    </source>
</reference>
<accession>X0WMP2</accession>
<dbReference type="AlphaFoldDB" id="X0WMP2"/>
<dbReference type="EMBL" id="BARS01033305">
    <property type="protein sequence ID" value="GAG24472.1"/>
    <property type="molecule type" value="Genomic_DNA"/>
</dbReference>
<gene>
    <name evidence="1" type="ORF">S01H1_51607</name>
</gene>
<proteinExistence type="predicted"/>
<organism evidence="1">
    <name type="scientific">marine sediment metagenome</name>
    <dbReference type="NCBI Taxonomy" id="412755"/>
    <lineage>
        <taxon>unclassified sequences</taxon>
        <taxon>metagenomes</taxon>
        <taxon>ecological metagenomes</taxon>
    </lineage>
</organism>
<name>X0WMP2_9ZZZZ</name>